<dbReference type="InterPro" id="IPR039754">
    <property type="entry name" value="Esf1"/>
</dbReference>
<sequence length="303" mass="34928">MGSKKTNEVEMVIMGETQRNLIRGHDFAEQLKYLESRHEELTGLMRKISALPKDELMDPIAQENVIKRMKLSLLDYLEAVFVGTPDSVGSRCVNPKYRERNSETGYCDWIYVSATDLYVVLDSFLSRDGWVLSVAVYPTEFGLERMKHEEMHGPATDVVDEKKEDNVMRKKKMRTYYFAVAECDSSATADYLYRSCDGIELVRSSIKLDLRFIPDSMDFNHPPRDIATEAPANYQDLDFQSQALQMSKVTVSWDEDEPHRVKTLNLQFSPGQLADLELKEFLASYESESDDDDEKEKRKNNIL</sequence>
<dbReference type="Pfam" id="PF25121">
    <property type="entry name" value="RRM_ESF1"/>
    <property type="match status" value="1"/>
</dbReference>
<dbReference type="EMBL" id="HG994367">
    <property type="protein sequence ID" value="CAF1703131.1"/>
    <property type="molecule type" value="Genomic_DNA"/>
</dbReference>
<evidence type="ECO:0000313" key="2">
    <source>
        <dbReference type="EMBL" id="CAF1703131.1"/>
    </source>
</evidence>
<evidence type="ECO:0000259" key="1">
    <source>
        <dbReference type="Pfam" id="PF25121"/>
    </source>
</evidence>
<dbReference type="InterPro" id="IPR056750">
    <property type="entry name" value="RRM_ESF1"/>
</dbReference>
<organism evidence="2">
    <name type="scientific">Brassica napus</name>
    <name type="common">Rape</name>
    <dbReference type="NCBI Taxonomy" id="3708"/>
    <lineage>
        <taxon>Eukaryota</taxon>
        <taxon>Viridiplantae</taxon>
        <taxon>Streptophyta</taxon>
        <taxon>Embryophyta</taxon>
        <taxon>Tracheophyta</taxon>
        <taxon>Spermatophyta</taxon>
        <taxon>Magnoliopsida</taxon>
        <taxon>eudicotyledons</taxon>
        <taxon>Gunneridae</taxon>
        <taxon>Pentapetalae</taxon>
        <taxon>rosids</taxon>
        <taxon>malvids</taxon>
        <taxon>Brassicales</taxon>
        <taxon>Brassicaceae</taxon>
        <taxon>Brassiceae</taxon>
        <taxon>Brassica</taxon>
    </lineage>
</organism>
<dbReference type="PANTHER" id="PTHR12202:SF0">
    <property type="entry name" value="ESF1 HOMOLOG"/>
    <property type="match status" value="1"/>
</dbReference>
<feature type="domain" description="ESF1 RRM" evidence="1">
    <location>
        <begin position="107"/>
        <end position="228"/>
    </location>
</feature>
<proteinExistence type="predicted"/>
<name>A0A816IF77_BRANA</name>
<accession>A0A816IF77</accession>
<dbReference type="AlphaFoldDB" id="A0A816IF77"/>
<reference evidence="2" key="1">
    <citation type="submission" date="2021-01" db="EMBL/GenBank/DDBJ databases">
        <authorList>
            <consortium name="Genoscope - CEA"/>
            <person name="William W."/>
        </authorList>
    </citation>
    <scope>NUCLEOTIDE SEQUENCE</scope>
</reference>
<gene>
    <name evidence="2" type="ORF">DARMORV10_C03P39900.1</name>
</gene>
<dbReference type="PANTHER" id="PTHR12202">
    <property type="entry name" value="ESF1 HOMOLOG"/>
    <property type="match status" value="1"/>
</dbReference>
<dbReference type="GO" id="GO:0006364">
    <property type="term" value="P:rRNA processing"/>
    <property type="evidence" value="ECO:0007669"/>
    <property type="project" value="InterPro"/>
</dbReference>
<protein>
    <submittedName>
        <fullName evidence="2">(rape) hypothetical protein</fullName>
    </submittedName>
</protein>
<dbReference type="Proteomes" id="UP001295469">
    <property type="component" value="Chromosome C03"/>
</dbReference>